<name>A0A6G0W4X9_APHCR</name>
<keyword evidence="3" id="KW-1185">Reference proteome</keyword>
<dbReference type="EMBL" id="VUJU01009383">
    <property type="protein sequence ID" value="KAF0720883.1"/>
    <property type="molecule type" value="Genomic_DNA"/>
</dbReference>
<dbReference type="Proteomes" id="UP000478052">
    <property type="component" value="Unassembled WGS sequence"/>
</dbReference>
<dbReference type="GO" id="GO:0046983">
    <property type="term" value="F:protein dimerization activity"/>
    <property type="evidence" value="ECO:0007669"/>
    <property type="project" value="InterPro"/>
</dbReference>
<accession>A0A6G0W4X9</accession>
<gene>
    <name evidence="2" type="ORF">FWK35_00031819</name>
</gene>
<dbReference type="InterPro" id="IPR006580">
    <property type="entry name" value="Znf_TTF"/>
</dbReference>
<dbReference type="SMART" id="SM00597">
    <property type="entry name" value="ZnF_TTF"/>
    <property type="match status" value="1"/>
</dbReference>
<dbReference type="OrthoDB" id="6598716at2759"/>
<reference evidence="2 3" key="1">
    <citation type="submission" date="2019-08" db="EMBL/GenBank/DDBJ databases">
        <title>Whole genome of Aphis craccivora.</title>
        <authorList>
            <person name="Voronova N.V."/>
            <person name="Shulinski R.S."/>
            <person name="Bandarenka Y.V."/>
            <person name="Zhorov D.G."/>
            <person name="Warner D."/>
        </authorList>
    </citation>
    <scope>NUCLEOTIDE SEQUENCE [LARGE SCALE GENOMIC DNA]</scope>
    <source>
        <strain evidence="2">180601</strain>
        <tissue evidence="2">Whole Body</tissue>
    </source>
</reference>
<comment type="caution">
    <text evidence="2">The sequence shown here is derived from an EMBL/GenBank/DDBJ whole genome shotgun (WGS) entry which is preliminary data.</text>
</comment>
<evidence type="ECO:0000313" key="3">
    <source>
        <dbReference type="Proteomes" id="UP000478052"/>
    </source>
</evidence>
<organism evidence="2 3">
    <name type="scientific">Aphis craccivora</name>
    <name type="common">Cowpea aphid</name>
    <dbReference type="NCBI Taxonomy" id="307492"/>
    <lineage>
        <taxon>Eukaryota</taxon>
        <taxon>Metazoa</taxon>
        <taxon>Ecdysozoa</taxon>
        <taxon>Arthropoda</taxon>
        <taxon>Hexapoda</taxon>
        <taxon>Insecta</taxon>
        <taxon>Pterygota</taxon>
        <taxon>Neoptera</taxon>
        <taxon>Paraneoptera</taxon>
        <taxon>Hemiptera</taxon>
        <taxon>Sternorrhyncha</taxon>
        <taxon>Aphidomorpha</taxon>
        <taxon>Aphidoidea</taxon>
        <taxon>Aphididae</taxon>
        <taxon>Aphidini</taxon>
        <taxon>Aphis</taxon>
        <taxon>Aphis</taxon>
    </lineage>
</organism>
<feature type="domain" description="TTF-type" evidence="1">
    <location>
        <begin position="168"/>
        <end position="268"/>
    </location>
</feature>
<dbReference type="InterPro" id="IPR012337">
    <property type="entry name" value="RNaseH-like_sf"/>
</dbReference>
<dbReference type="InterPro" id="IPR008906">
    <property type="entry name" value="HATC_C_dom"/>
</dbReference>
<proteinExistence type="predicted"/>
<evidence type="ECO:0000313" key="2">
    <source>
        <dbReference type="EMBL" id="KAF0720883.1"/>
    </source>
</evidence>
<protein>
    <submittedName>
        <fullName evidence="2">Zinc finger MYM-type protein 1-like</fullName>
    </submittedName>
</protein>
<dbReference type="SUPFAM" id="SSF53098">
    <property type="entry name" value="Ribonuclease H-like"/>
    <property type="match status" value="1"/>
</dbReference>
<sequence>MNSVCDCGRKRGLMNSTNWSRHKESCKSKRIKLSYSASQNNCTNITKFFNPTNSRNSVETKCAAVSDQDNSKTLDVHKDTTKITLDVMTNEGQKIIENIVANSNAHAICLNAMTNDIVYEVLKFGNDPAVFSHVKKLSPELIDHFFKTGAAQPTANELENRCFPIDSHGRSFHENWYWKTIASGEVVRRKWLSYSLTKNKLYCLFCALFGNNYKTNWVNEGFCNWKNGILKIVIHETSEAHVMASIKAMCKEAAFPLIKSLNEKKNANIVFNKQIMHHLIDITLFLGRHCLPFRGHREGWNEKLTGNFKDLALLLAKYSPALSAYITEVKLKGRKMNNFLSWQRQNQFIQAISTNIKNTIQKEILNARFFSISLDTTFDVSKKEQVSVVFRYINKDSENCIVNERLVAVRETVMTTGQQLFLLIEEICKEMSIEWKTHLKGQSYDGAASMRGAYNGLQAIIKQQNPSATYVWCWAHRLSLVIVDAVSSCTEARDLFGNLETLYDFIDSSKKRTSLYSEYQTKRYPGKPLRRLKRVDTTRWSSHSTALQTVFYTYDSILDTLNYLQDDITSDRMCCVKAKSLYEYMLSERFVLTGLTFKKIFDIISPLSKNIDLLAAVSYVKCVEKKILSLRSENEFHVLLKEKEEFITSKNDEFYITPLIQTRMRRKKVMAGDMTLDEQPSQNFKINTYFIIIDIVNTQLSERFNECSIPLIKDLALFQKKRLVEITKSANIPADAFNGFEQVYGKFVTAENLRKEYIQFASVYLKLENSVTLLKTLHTQKEDIIDVLHSDTENSQDSDDDDFNSETEGTIHTIYNVSCKTGLNDVFPSLYIALSIALTLPISSASPERAFSKLKLIKTRLRSTMCEKRLEGLMIMSCEKDISVEPDDIIQQIASYSSVLTKLDINDNIIPKNYRESRPQKA</sequence>
<dbReference type="AlphaFoldDB" id="A0A6G0W4X9"/>
<dbReference type="PANTHER" id="PTHR45749">
    <property type="match status" value="1"/>
</dbReference>
<evidence type="ECO:0000259" key="1">
    <source>
        <dbReference type="SMART" id="SM00597"/>
    </source>
</evidence>
<dbReference type="InterPro" id="IPR025398">
    <property type="entry name" value="DUF4371"/>
</dbReference>
<dbReference type="PANTHER" id="PTHR45749:SF37">
    <property type="entry name" value="OS05G0311600 PROTEIN"/>
    <property type="match status" value="1"/>
</dbReference>
<dbReference type="Pfam" id="PF14291">
    <property type="entry name" value="DUF4371"/>
    <property type="match status" value="1"/>
</dbReference>
<dbReference type="Pfam" id="PF05699">
    <property type="entry name" value="Dimer_Tnp_hAT"/>
    <property type="match status" value="1"/>
</dbReference>